<dbReference type="PROSITE" id="PS50222">
    <property type="entry name" value="EF_HAND_2"/>
    <property type="match status" value="2"/>
</dbReference>
<evidence type="ECO:0000256" key="1">
    <source>
        <dbReference type="ARBA" id="ARBA00022737"/>
    </source>
</evidence>
<dbReference type="InterPro" id="IPR002048">
    <property type="entry name" value="EF_hand_dom"/>
</dbReference>
<dbReference type="InterPro" id="IPR050230">
    <property type="entry name" value="CALM/Myosin/TropC-like"/>
</dbReference>
<dbReference type="InterPro" id="IPR011992">
    <property type="entry name" value="EF-hand-dom_pair"/>
</dbReference>
<evidence type="ECO:0000313" key="4">
    <source>
        <dbReference type="Proteomes" id="UP001652628"/>
    </source>
</evidence>
<dbReference type="AlphaFoldDB" id="A0AB40A9R0"/>
<dbReference type="CDD" id="cd00051">
    <property type="entry name" value="EFh"/>
    <property type="match status" value="2"/>
</dbReference>
<dbReference type="SUPFAM" id="SSF47473">
    <property type="entry name" value="EF-hand"/>
    <property type="match status" value="1"/>
</dbReference>
<dbReference type="GeneID" id="118877906"/>
<dbReference type="PANTHER" id="PTHR23048">
    <property type="entry name" value="MYOSIN LIGHT CHAIN 1, 3"/>
    <property type="match status" value="1"/>
</dbReference>
<dbReference type="Proteomes" id="UP001652628">
    <property type="component" value="Chromosome 3"/>
</dbReference>
<dbReference type="GO" id="GO:0005509">
    <property type="term" value="F:calcium ion binding"/>
    <property type="evidence" value="ECO:0007669"/>
    <property type="project" value="InterPro"/>
</dbReference>
<sequence length="145" mass="17077">MSGPRLANYKQSYSQLIRNERGVITKKELGSMIRSLGEIPTEKELEEIFKASDVDGNGEIDFRDYCFIMARFENEEEREMCRLFKLFDKDDDGFITESDLIQLIQITDFQSDKKIIMYMIRDRYSDGDGRISFTEFMAMIKRTFA</sequence>
<dbReference type="Gene3D" id="1.10.238.10">
    <property type="entry name" value="EF-hand"/>
    <property type="match status" value="2"/>
</dbReference>
<keyword evidence="2" id="KW-0106">Calcium</keyword>
<evidence type="ECO:0000313" key="5">
    <source>
        <dbReference type="RefSeq" id="XP_036674329.3"/>
    </source>
</evidence>
<dbReference type="GO" id="GO:0016460">
    <property type="term" value="C:myosin II complex"/>
    <property type="evidence" value="ECO:0007669"/>
    <property type="project" value="TreeGrafter"/>
</dbReference>
<proteinExistence type="predicted"/>
<protein>
    <submittedName>
        <fullName evidence="5">Calmodulin-beta-like</fullName>
    </submittedName>
</protein>
<name>A0AB40A9R0_DROSZ</name>
<dbReference type="PROSITE" id="PS00018">
    <property type="entry name" value="EF_HAND_1"/>
    <property type="match status" value="2"/>
</dbReference>
<dbReference type="PANTHER" id="PTHR23048:SF0">
    <property type="entry name" value="CALMODULIN LIKE 3"/>
    <property type="match status" value="1"/>
</dbReference>
<dbReference type="InterPro" id="IPR018247">
    <property type="entry name" value="EF_Hand_1_Ca_BS"/>
</dbReference>
<keyword evidence="1" id="KW-0677">Repeat</keyword>
<dbReference type="SMART" id="SM00054">
    <property type="entry name" value="EFh"/>
    <property type="match status" value="3"/>
</dbReference>
<evidence type="ECO:0000256" key="2">
    <source>
        <dbReference type="ARBA" id="ARBA00022837"/>
    </source>
</evidence>
<feature type="domain" description="EF-hand" evidence="3">
    <location>
        <begin position="40"/>
        <end position="75"/>
    </location>
</feature>
<dbReference type="Pfam" id="PF13499">
    <property type="entry name" value="EF-hand_7"/>
    <property type="match status" value="2"/>
</dbReference>
<accession>A0AB40A9R0</accession>
<dbReference type="RefSeq" id="XP_036674329.3">
    <property type="nucleotide sequence ID" value="XM_036818434.3"/>
</dbReference>
<keyword evidence="4" id="KW-1185">Reference proteome</keyword>
<organism evidence="4 5">
    <name type="scientific">Drosophila suzukii</name>
    <name type="common">Spotted-wing drosophila fruit fly</name>
    <dbReference type="NCBI Taxonomy" id="28584"/>
    <lineage>
        <taxon>Eukaryota</taxon>
        <taxon>Metazoa</taxon>
        <taxon>Ecdysozoa</taxon>
        <taxon>Arthropoda</taxon>
        <taxon>Hexapoda</taxon>
        <taxon>Insecta</taxon>
        <taxon>Pterygota</taxon>
        <taxon>Neoptera</taxon>
        <taxon>Endopterygota</taxon>
        <taxon>Diptera</taxon>
        <taxon>Brachycera</taxon>
        <taxon>Muscomorpha</taxon>
        <taxon>Ephydroidea</taxon>
        <taxon>Drosophilidae</taxon>
        <taxon>Drosophila</taxon>
        <taxon>Sophophora</taxon>
    </lineage>
</organism>
<feature type="domain" description="EF-hand" evidence="3">
    <location>
        <begin position="76"/>
        <end position="110"/>
    </location>
</feature>
<gene>
    <name evidence="5" type="primary">LOC118877906</name>
</gene>
<evidence type="ECO:0000259" key="3">
    <source>
        <dbReference type="PROSITE" id="PS50222"/>
    </source>
</evidence>
<reference evidence="5" key="1">
    <citation type="submission" date="2025-08" db="UniProtKB">
        <authorList>
            <consortium name="RefSeq"/>
        </authorList>
    </citation>
    <scope>IDENTIFICATION</scope>
</reference>